<feature type="domain" description="AB hydrolase-1" evidence="6">
    <location>
        <begin position="48"/>
        <end position="202"/>
    </location>
</feature>
<accession>A0ABV9AZW5</accession>
<keyword evidence="4" id="KW-0274">FAD</keyword>
<keyword evidence="7" id="KW-0378">Hydrolase</keyword>
<dbReference type="PANTHER" id="PTHR47470:SF1">
    <property type="entry name" value="FAD-DEPENDENT OXIDOREDUCTASE 2 FAD BINDING DOMAIN-CONTAINING PROTEIN"/>
    <property type="match status" value="1"/>
</dbReference>
<comment type="similarity">
    <text evidence="2">Belongs to the GMC oxidoreductase family.</text>
</comment>
<organism evidence="7 8">
    <name type="scientific">Streptomyces vulcanius</name>
    <dbReference type="NCBI Taxonomy" id="1441876"/>
    <lineage>
        <taxon>Bacteria</taxon>
        <taxon>Bacillati</taxon>
        <taxon>Actinomycetota</taxon>
        <taxon>Actinomycetes</taxon>
        <taxon>Kitasatosporales</taxon>
        <taxon>Streptomycetaceae</taxon>
        <taxon>Streptomyces</taxon>
    </lineage>
</organism>
<keyword evidence="5" id="KW-0560">Oxidoreductase</keyword>
<sequence length="370" mass="41018">MPIQKGAAVPRHTTTGVPDARVTVHPVTTDDGLGLQLTRFRRAECDDVVLLVHGLTASSDLFIMPEHRNLATCLLDNGFADVWTLDMRMSNRFPYNTEPHAHTLDDIALYDYPAALAELRRHVGERRVHVVAHCLGSMTFLMSLYAGAVRDVTSVVTSAVGLLMRVPAWSRWKLAYGPALVEGALGLSQLDPRSGDAAWFSRSGLFARLVSLAHPECDNPACHMVSFMWGTGWPALYSHDRLDPVTHDRVADLLGPVGLGYHRHIGRIVRAGRAVKYDDAEPRHARLPDDYLAAAAKGGPPVLFLTGEHNRVFGDSVVQEHEEMSRETADPDRYELFVAPGYGYVDTIIGRDAHRDVFPHLLDFLHRRAV</sequence>
<evidence type="ECO:0000313" key="8">
    <source>
        <dbReference type="Proteomes" id="UP001595839"/>
    </source>
</evidence>
<dbReference type="SUPFAM" id="SSF53474">
    <property type="entry name" value="alpha/beta-Hydrolases"/>
    <property type="match status" value="1"/>
</dbReference>
<dbReference type="InterPro" id="IPR000073">
    <property type="entry name" value="AB_hydrolase_1"/>
</dbReference>
<evidence type="ECO:0000256" key="1">
    <source>
        <dbReference type="ARBA" id="ARBA00001974"/>
    </source>
</evidence>
<dbReference type="Gene3D" id="3.40.50.1820">
    <property type="entry name" value="alpha/beta hydrolase"/>
    <property type="match status" value="1"/>
</dbReference>
<dbReference type="Proteomes" id="UP001595839">
    <property type="component" value="Unassembled WGS sequence"/>
</dbReference>
<evidence type="ECO:0000256" key="2">
    <source>
        <dbReference type="ARBA" id="ARBA00010790"/>
    </source>
</evidence>
<dbReference type="GO" id="GO:0016787">
    <property type="term" value="F:hydrolase activity"/>
    <property type="evidence" value="ECO:0007669"/>
    <property type="project" value="UniProtKB-KW"/>
</dbReference>
<dbReference type="RefSeq" id="WP_381181023.1">
    <property type="nucleotide sequence ID" value="NZ_JBHSFK010000029.1"/>
</dbReference>
<keyword evidence="3" id="KW-0285">Flavoprotein</keyword>
<gene>
    <name evidence="7" type="ORF">ACFPIH_36370</name>
</gene>
<dbReference type="PANTHER" id="PTHR47470">
    <property type="entry name" value="CHOLESTEROL OXIDASE"/>
    <property type="match status" value="1"/>
</dbReference>
<keyword evidence="8" id="KW-1185">Reference proteome</keyword>
<comment type="caution">
    <text evidence="7">The sequence shown here is derived from an EMBL/GenBank/DDBJ whole genome shotgun (WGS) entry which is preliminary data.</text>
</comment>
<dbReference type="EMBL" id="JBHSFK010000029">
    <property type="protein sequence ID" value="MFC4504915.1"/>
    <property type="molecule type" value="Genomic_DNA"/>
</dbReference>
<dbReference type="InterPro" id="IPR052542">
    <property type="entry name" value="Cholesterol_Oxidase"/>
</dbReference>
<reference evidence="8" key="1">
    <citation type="journal article" date="2019" name="Int. J. Syst. Evol. Microbiol.">
        <title>The Global Catalogue of Microorganisms (GCM) 10K type strain sequencing project: providing services to taxonomists for standard genome sequencing and annotation.</title>
        <authorList>
            <consortium name="The Broad Institute Genomics Platform"/>
            <consortium name="The Broad Institute Genome Sequencing Center for Infectious Disease"/>
            <person name="Wu L."/>
            <person name="Ma J."/>
        </authorList>
    </citation>
    <scope>NUCLEOTIDE SEQUENCE [LARGE SCALE GENOMIC DNA]</scope>
    <source>
        <strain evidence="8">CGMCC 4.7177</strain>
    </source>
</reference>
<dbReference type="InterPro" id="IPR029058">
    <property type="entry name" value="AB_hydrolase_fold"/>
</dbReference>
<proteinExistence type="inferred from homology"/>
<name>A0ABV9AZW5_9ACTN</name>
<evidence type="ECO:0000256" key="4">
    <source>
        <dbReference type="ARBA" id="ARBA00022827"/>
    </source>
</evidence>
<evidence type="ECO:0000313" key="7">
    <source>
        <dbReference type="EMBL" id="MFC4504915.1"/>
    </source>
</evidence>
<protein>
    <submittedName>
        <fullName evidence="7">Alpha/beta fold hydrolase</fullName>
    </submittedName>
</protein>
<comment type="cofactor">
    <cofactor evidence="1">
        <name>FAD</name>
        <dbReference type="ChEBI" id="CHEBI:57692"/>
    </cofactor>
</comment>
<dbReference type="Pfam" id="PF00561">
    <property type="entry name" value="Abhydrolase_1"/>
    <property type="match status" value="1"/>
</dbReference>
<evidence type="ECO:0000256" key="5">
    <source>
        <dbReference type="ARBA" id="ARBA00023002"/>
    </source>
</evidence>
<evidence type="ECO:0000256" key="3">
    <source>
        <dbReference type="ARBA" id="ARBA00022630"/>
    </source>
</evidence>
<evidence type="ECO:0000259" key="6">
    <source>
        <dbReference type="Pfam" id="PF00561"/>
    </source>
</evidence>